<organism evidence="1 2">
    <name type="scientific">Moritella yayanosii</name>
    <dbReference type="NCBI Taxonomy" id="69539"/>
    <lineage>
        <taxon>Bacteria</taxon>
        <taxon>Pseudomonadati</taxon>
        <taxon>Pseudomonadota</taxon>
        <taxon>Gammaproteobacteria</taxon>
        <taxon>Alteromonadales</taxon>
        <taxon>Moritellaceae</taxon>
        <taxon>Moritella</taxon>
    </lineage>
</organism>
<proteinExistence type="predicted"/>
<evidence type="ECO:0000313" key="2">
    <source>
        <dbReference type="Proteomes" id="UP000250163"/>
    </source>
</evidence>
<dbReference type="EMBL" id="LS483250">
    <property type="protein sequence ID" value="SQD78731.1"/>
    <property type="molecule type" value="Genomic_DNA"/>
</dbReference>
<dbReference type="KEGG" id="mya:MORIYA_2253"/>
<dbReference type="AlphaFoldDB" id="A0A330LRY1"/>
<dbReference type="InterPro" id="IPR013372">
    <property type="entry name" value="Eut_put"/>
</dbReference>
<dbReference type="PIRSF" id="PIRSF034981">
    <property type="entry name" value="Eut_put"/>
    <property type="match status" value="1"/>
</dbReference>
<keyword evidence="2" id="KW-1185">Reference proteome</keyword>
<protein>
    <submittedName>
        <fullName evidence="1">Uncharacterized protein</fullName>
    </submittedName>
</protein>
<evidence type="ECO:0000313" key="1">
    <source>
        <dbReference type="EMBL" id="SQD78731.1"/>
    </source>
</evidence>
<sequence length="201" mass="22304">MDSDILIKTIVERVLSELQKDSSGSNKTHVMVLSAYSKLVEEQTLKCLNANDVELHFLGDSHPVNEMARYVIPQLSCGDMAELASGQAKGPMTEAVLQLLLEGTAVEVLDYEYKAYENTAAPGLYKLYMQHESTLSSFGLTSFKPESKPIARCWQKLIAEKDVEQAAHAGVKEMHVIKESVITPLAMEQAKLSQINIYKNL</sequence>
<dbReference type="OrthoDB" id="7056714at2"/>
<dbReference type="Proteomes" id="UP000250163">
    <property type="component" value="Chromosome MORIYA"/>
</dbReference>
<dbReference type="RefSeq" id="WP_112715008.1">
    <property type="nucleotide sequence ID" value="NZ_LS483250.1"/>
</dbReference>
<accession>A0A330LRY1</accession>
<reference evidence="2" key="1">
    <citation type="submission" date="2018-05" db="EMBL/GenBank/DDBJ databases">
        <authorList>
            <person name="Cea G.-C."/>
            <person name="William W."/>
        </authorList>
    </citation>
    <scope>NUCLEOTIDE SEQUENCE [LARGE SCALE GENOMIC DNA]</scope>
    <source>
        <strain evidence="2">DB21MT 5</strain>
    </source>
</reference>
<name>A0A330LRY1_9GAMM</name>
<gene>
    <name evidence="1" type="ORF">MORIYA_2253</name>
</gene>